<dbReference type="SUPFAM" id="SSF52499">
    <property type="entry name" value="Isochorismatase-like hydrolases"/>
    <property type="match status" value="1"/>
</dbReference>
<name>D1CB13_THET1</name>
<feature type="domain" description="Isochorismatase-like" evidence="1">
    <location>
        <begin position="40"/>
        <end position="198"/>
    </location>
</feature>
<organism evidence="2 3">
    <name type="scientific">Thermobaculum terrenum (strain ATCC BAA-798 / CCMEE 7001 / YNP1)</name>
    <dbReference type="NCBI Taxonomy" id="525904"/>
    <lineage>
        <taxon>Bacteria</taxon>
        <taxon>Bacillati</taxon>
        <taxon>Chloroflexota</taxon>
        <taxon>Chloroflexia</taxon>
        <taxon>Candidatus Thermobaculales</taxon>
        <taxon>Candidatus Thermobaculaceae</taxon>
        <taxon>Thermobaculum</taxon>
    </lineage>
</organism>
<dbReference type="EMBL" id="CP001825">
    <property type="protein sequence ID" value="ACZ41978.1"/>
    <property type="molecule type" value="Genomic_DNA"/>
</dbReference>
<accession>D1CB13</accession>
<dbReference type="InterPro" id="IPR044717">
    <property type="entry name" value="NIC1"/>
</dbReference>
<dbReference type="InterPro" id="IPR036380">
    <property type="entry name" value="Isochorismatase-like_sf"/>
</dbReference>
<dbReference type="GO" id="GO:0008936">
    <property type="term" value="F:nicotinamidase activity"/>
    <property type="evidence" value="ECO:0007669"/>
    <property type="project" value="InterPro"/>
</dbReference>
<dbReference type="AlphaFoldDB" id="D1CB13"/>
<sequence>MMENSMTGSTDNERSAFLRWLDEWISSLPKQEIADGQNVAIMVVDMVNGFCKTGNLASDRIGALIKPIKQSLSDAYSVGVRRFIVVEDTHKQDDREFSAFPPHCVKGSGEEETVEEIKSLPFSSEFIYIDKPTLSPAIGTGIDAQITKFINEGVSTFVIMGDCTDLCVYQSSVFLRLFANYLHERQVDVVVPANLVDTYDIRVEDALKIGALPHPGDLMHQLFLYHIALVGCKVVSTVTWGK</sequence>
<evidence type="ECO:0000259" key="1">
    <source>
        <dbReference type="Pfam" id="PF00857"/>
    </source>
</evidence>
<evidence type="ECO:0000313" key="3">
    <source>
        <dbReference type="Proteomes" id="UP000000323"/>
    </source>
</evidence>
<dbReference type="CDD" id="cd00431">
    <property type="entry name" value="cysteine_hydrolases"/>
    <property type="match status" value="1"/>
</dbReference>
<dbReference type="Pfam" id="PF00857">
    <property type="entry name" value="Isochorismatase"/>
    <property type="match status" value="1"/>
</dbReference>
<dbReference type="GO" id="GO:0019365">
    <property type="term" value="P:pyridine nucleotide salvage"/>
    <property type="evidence" value="ECO:0007669"/>
    <property type="project" value="InterPro"/>
</dbReference>
<evidence type="ECO:0000313" key="2">
    <source>
        <dbReference type="EMBL" id="ACZ41978.1"/>
    </source>
</evidence>
<dbReference type="OrthoDB" id="9796485at2"/>
<dbReference type="RefSeq" id="WP_012875013.1">
    <property type="nucleotide sequence ID" value="NC_013525.1"/>
</dbReference>
<dbReference type="PANTHER" id="PTHR47297:SF2">
    <property type="entry name" value="OS02G0606800 PROTEIN"/>
    <property type="match status" value="1"/>
</dbReference>
<keyword evidence="3" id="KW-1185">Reference proteome</keyword>
<dbReference type="eggNOG" id="COG1335">
    <property type="taxonomic scope" value="Bacteria"/>
</dbReference>
<proteinExistence type="predicted"/>
<dbReference type="Proteomes" id="UP000000323">
    <property type="component" value="Chromosome 1"/>
</dbReference>
<dbReference type="STRING" id="525904.Tter_1062"/>
<dbReference type="InterPro" id="IPR000868">
    <property type="entry name" value="Isochorismatase-like_dom"/>
</dbReference>
<dbReference type="HOGENOM" id="CLU_068979_9_0_0"/>
<gene>
    <name evidence="2" type="ordered locus">Tter_1062</name>
</gene>
<protein>
    <submittedName>
        <fullName evidence="2">Cytoplasmic membrane protein</fullName>
    </submittedName>
</protein>
<dbReference type="PANTHER" id="PTHR47297">
    <property type="match status" value="1"/>
</dbReference>
<reference evidence="3" key="1">
    <citation type="journal article" date="2010" name="Stand. Genomic Sci.">
        <title>Complete genome sequence of 'Thermobaculum terrenum' type strain (YNP1).</title>
        <authorList>
            <person name="Kiss H."/>
            <person name="Cleland D."/>
            <person name="Lapidus A."/>
            <person name="Lucas S."/>
            <person name="Glavina Del Rio T."/>
            <person name="Nolan M."/>
            <person name="Tice H."/>
            <person name="Han C."/>
            <person name="Goodwin L."/>
            <person name="Pitluck S."/>
            <person name="Liolios K."/>
            <person name="Ivanova N."/>
            <person name="Mavromatis K."/>
            <person name="Ovchinnikova G."/>
            <person name="Pati A."/>
            <person name="Chen A."/>
            <person name="Palaniappan K."/>
            <person name="Land M."/>
            <person name="Hauser L."/>
            <person name="Chang Y."/>
            <person name="Jeffries C."/>
            <person name="Lu M."/>
            <person name="Brettin T."/>
            <person name="Detter J."/>
            <person name="Goker M."/>
            <person name="Tindall B."/>
            <person name="Beck B."/>
            <person name="McDermott T."/>
            <person name="Woyke T."/>
            <person name="Bristow J."/>
            <person name="Eisen J."/>
            <person name="Markowitz V."/>
            <person name="Hugenholtz P."/>
            <person name="Kyrpides N."/>
            <person name="Klenk H."/>
            <person name="Cheng J."/>
        </authorList>
    </citation>
    <scope>NUCLEOTIDE SEQUENCE [LARGE SCALE GENOMIC DNA]</scope>
    <source>
        <strain evidence="3">ATCC BAA-798 / YNP1</strain>
    </source>
</reference>
<dbReference type="Gene3D" id="3.40.50.850">
    <property type="entry name" value="Isochorismatase-like"/>
    <property type="match status" value="1"/>
</dbReference>
<dbReference type="KEGG" id="ttr:Tter_1062"/>